<dbReference type="Gene3D" id="3.40.30.10">
    <property type="entry name" value="Glutaredoxin"/>
    <property type="match status" value="1"/>
</dbReference>
<evidence type="ECO:0000256" key="2">
    <source>
        <dbReference type="ARBA" id="ARBA00005791"/>
    </source>
</evidence>
<dbReference type="EMBL" id="JAYWLC010000006">
    <property type="protein sequence ID" value="MER5172020.1"/>
    <property type="molecule type" value="Genomic_DNA"/>
</dbReference>
<dbReference type="Pfam" id="PF13462">
    <property type="entry name" value="Thioredoxin_4"/>
    <property type="match status" value="1"/>
</dbReference>
<comment type="function">
    <text evidence="1">May be required for disulfide bond formation in some proteins.</text>
</comment>
<dbReference type="InterPro" id="IPR036249">
    <property type="entry name" value="Thioredoxin-like_sf"/>
</dbReference>
<evidence type="ECO:0000259" key="3">
    <source>
        <dbReference type="PROSITE" id="PS51352"/>
    </source>
</evidence>
<reference evidence="4 5" key="1">
    <citation type="submission" date="2024-06" db="EMBL/GenBank/DDBJ databases">
        <title>Thioclava kandeliae sp. nov. from a rhizosphere soil sample of Kandelia candel in a mangrove.</title>
        <authorList>
            <person name="Mu T."/>
        </authorList>
    </citation>
    <scope>NUCLEOTIDE SEQUENCE [LARGE SCALE GENOMIC DNA]</scope>
    <source>
        <strain evidence="4 5">CPCC 100088</strain>
    </source>
</reference>
<dbReference type="RefSeq" id="WP_339113961.1">
    <property type="nucleotide sequence ID" value="NZ_JAYWLC010000006.1"/>
</dbReference>
<evidence type="ECO:0000256" key="1">
    <source>
        <dbReference type="ARBA" id="ARBA00003565"/>
    </source>
</evidence>
<comment type="similarity">
    <text evidence="2">Belongs to the thioredoxin family. DsbA subfamily.</text>
</comment>
<sequence length="224" mass="24509">MNRRSFLLGISGAAVVAALGGWISSRGQSAMTGFATPAAAEDAADTPKAEILPDIPIGQADAPVTIIEYASFTCPHCAHWHETSWAKLKKEYIDTGKVRFIMREVYFDKFGLWAGLLAQCGGEMKYYAVADMIFDEQKDWIGDGQQATIAANLRALGLKAGLDKDAIENCLNDQTRARNMVATFQKHAEEDKVDGTPTFFINGKKYSNMAWDDFKKAVDEALGA</sequence>
<dbReference type="PROSITE" id="PS51318">
    <property type="entry name" value="TAT"/>
    <property type="match status" value="1"/>
</dbReference>
<protein>
    <submittedName>
        <fullName evidence="4">DsbA family protein</fullName>
    </submittedName>
</protein>
<dbReference type="InterPro" id="IPR006311">
    <property type="entry name" value="TAT_signal"/>
</dbReference>
<dbReference type="SUPFAM" id="SSF52833">
    <property type="entry name" value="Thioredoxin-like"/>
    <property type="match status" value="1"/>
</dbReference>
<evidence type="ECO:0000313" key="5">
    <source>
        <dbReference type="Proteomes" id="UP001438953"/>
    </source>
</evidence>
<proteinExistence type="inferred from homology"/>
<evidence type="ECO:0000313" key="4">
    <source>
        <dbReference type="EMBL" id="MER5172020.1"/>
    </source>
</evidence>
<dbReference type="PANTHER" id="PTHR13887">
    <property type="entry name" value="GLUTATHIONE S-TRANSFERASE KAPPA"/>
    <property type="match status" value="1"/>
</dbReference>
<feature type="domain" description="Thioredoxin" evidence="3">
    <location>
        <begin position="30"/>
        <end position="223"/>
    </location>
</feature>
<gene>
    <name evidence="4" type="ORF">VSX56_09550</name>
</gene>
<name>A0ABV1SGI7_9RHOB</name>
<dbReference type="InterPro" id="IPR013766">
    <property type="entry name" value="Thioredoxin_domain"/>
</dbReference>
<keyword evidence="5" id="KW-1185">Reference proteome</keyword>
<comment type="caution">
    <text evidence="4">The sequence shown here is derived from an EMBL/GenBank/DDBJ whole genome shotgun (WGS) entry which is preliminary data.</text>
</comment>
<accession>A0ABV1SGI7</accession>
<dbReference type="Proteomes" id="UP001438953">
    <property type="component" value="Unassembled WGS sequence"/>
</dbReference>
<dbReference type="InterPro" id="IPR012336">
    <property type="entry name" value="Thioredoxin-like_fold"/>
</dbReference>
<dbReference type="PANTHER" id="PTHR13887:SF56">
    <property type="entry name" value="THIOREDOXIN-LIKE REDUCTASE RV2466C"/>
    <property type="match status" value="1"/>
</dbReference>
<organism evidence="4 5">
    <name type="scientific">Thioclava kandeliae</name>
    <dbReference type="NCBI Taxonomy" id="3070818"/>
    <lineage>
        <taxon>Bacteria</taxon>
        <taxon>Pseudomonadati</taxon>
        <taxon>Pseudomonadota</taxon>
        <taxon>Alphaproteobacteria</taxon>
        <taxon>Rhodobacterales</taxon>
        <taxon>Paracoccaceae</taxon>
        <taxon>Thioclava</taxon>
    </lineage>
</organism>
<dbReference type="PROSITE" id="PS51352">
    <property type="entry name" value="THIOREDOXIN_2"/>
    <property type="match status" value="1"/>
</dbReference>